<protein>
    <submittedName>
        <fullName evidence="1">Uncharacterized protein</fullName>
    </submittedName>
</protein>
<proteinExistence type="predicted"/>
<evidence type="ECO:0000313" key="1">
    <source>
        <dbReference type="EMBL" id="NER31365.1"/>
    </source>
</evidence>
<reference evidence="1" key="1">
    <citation type="submission" date="2019-11" db="EMBL/GenBank/DDBJ databases">
        <title>Genomic insights into an expanded diversity of filamentous marine cyanobacteria reveals the extraordinary biosynthetic potential of Moorea and Okeania.</title>
        <authorList>
            <person name="Ferreira Leao T."/>
            <person name="Wang M."/>
            <person name="Moss N."/>
            <person name="Da Silva R."/>
            <person name="Sanders J."/>
            <person name="Nurk S."/>
            <person name="Gurevich A."/>
            <person name="Humphrey G."/>
            <person name="Reher R."/>
            <person name="Zhu Q."/>
            <person name="Belda-Ferre P."/>
            <person name="Glukhov E."/>
            <person name="Rex R."/>
            <person name="Dorrestein P.C."/>
            <person name="Knight R."/>
            <person name="Pevzner P."/>
            <person name="Gerwick W.H."/>
            <person name="Gerwick L."/>
        </authorList>
    </citation>
    <scope>NUCLEOTIDE SEQUENCE</scope>
    <source>
        <strain evidence="1">SIO1C4</strain>
    </source>
</reference>
<name>A0A6B3NKF6_9CYAN</name>
<dbReference type="AlphaFoldDB" id="A0A6B3NKF6"/>
<sequence>MNMKRITSYQALWRPQENKGHFWFTYYDGDRQRTEDLDAESFKTMLEILDTNKPIFADHTTSAVAVHSEPSDLKTGAWA</sequence>
<dbReference type="EMBL" id="JAAHFQ010000796">
    <property type="protein sequence ID" value="NER31365.1"/>
    <property type="molecule type" value="Genomic_DNA"/>
</dbReference>
<comment type="caution">
    <text evidence="1">The sequence shown here is derived from an EMBL/GenBank/DDBJ whole genome shotgun (WGS) entry which is preliminary data.</text>
</comment>
<gene>
    <name evidence="1" type="ORF">F6J89_28050</name>
</gene>
<organism evidence="1">
    <name type="scientific">Symploca sp. SIO1C4</name>
    <dbReference type="NCBI Taxonomy" id="2607765"/>
    <lineage>
        <taxon>Bacteria</taxon>
        <taxon>Bacillati</taxon>
        <taxon>Cyanobacteriota</taxon>
        <taxon>Cyanophyceae</taxon>
        <taxon>Coleofasciculales</taxon>
        <taxon>Coleofasciculaceae</taxon>
        <taxon>Symploca</taxon>
    </lineage>
</organism>
<accession>A0A6B3NKF6</accession>